<dbReference type="CDD" id="cd04278">
    <property type="entry name" value="ZnMc_MMP"/>
    <property type="match status" value="1"/>
</dbReference>
<evidence type="ECO:0000313" key="19">
    <source>
        <dbReference type="Proteomes" id="UP000728032"/>
    </source>
</evidence>
<dbReference type="Pfam" id="PF00413">
    <property type="entry name" value="Peptidase_M10"/>
    <property type="match status" value="1"/>
</dbReference>
<comment type="similarity">
    <text evidence="1">Belongs to the peptidase M10A family.</text>
</comment>
<feature type="binding site" evidence="14">
    <location>
        <position position="190"/>
    </location>
    <ligand>
        <name>Ca(2+)</name>
        <dbReference type="ChEBI" id="CHEBI:29108"/>
        <label>4</label>
    </ligand>
</feature>
<evidence type="ECO:0000313" key="18">
    <source>
        <dbReference type="EMBL" id="CAD7639224.1"/>
    </source>
</evidence>
<keyword evidence="6" id="KW-0378">Hydrolase</keyword>
<dbReference type="InterPro" id="IPR006026">
    <property type="entry name" value="Peptidase_Metallo"/>
</dbReference>
<reference evidence="18" key="1">
    <citation type="submission" date="2020-11" db="EMBL/GenBank/DDBJ databases">
        <authorList>
            <person name="Tran Van P."/>
        </authorList>
    </citation>
    <scope>NUCLEOTIDE SEQUENCE</scope>
</reference>
<dbReference type="PIRSF" id="PIRSF001191">
    <property type="entry name" value="Peptidase_M10A_matrix"/>
    <property type="match status" value="1"/>
</dbReference>
<keyword evidence="4" id="KW-0732">Signal</keyword>
<dbReference type="InterPro" id="IPR001818">
    <property type="entry name" value="Pept_M10_metallopeptidase"/>
</dbReference>
<feature type="binding site" evidence="14">
    <location>
        <position position="88"/>
    </location>
    <ligand>
        <name>Ca(2+)</name>
        <dbReference type="ChEBI" id="CHEBI:29108"/>
        <label>3</label>
    </ligand>
</feature>
<evidence type="ECO:0000256" key="7">
    <source>
        <dbReference type="ARBA" id="ARBA00022833"/>
    </source>
</evidence>
<evidence type="ECO:0000256" key="4">
    <source>
        <dbReference type="ARBA" id="ARBA00022729"/>
    </source>
</evidence>
<dbReference type="InterPro" id="IPR021190">
    <property type="entry name" value="Pept_M10A"/>
</dbReference>
<dbReference type="GO" id="GO:0030198">
    <property type="term" value="P:extracellular matrix organization"/>
    <property type="evidence" value="ECO:0007669"/>
    <property type="project" value="TreeGrafter"/>
</dbReference>
<sequence>MYNSLKEWPADMDYHSMVEEFQKAFHVWSEASKLTFTDMRRGSADIEISFLRGRHGDEYPFDGPGAILGHAFFPGDDIGGDAHFDADEQWDKRRSNEIDRRPGVWAGVSLFSVAAHEFGHSLGLSHSSVSGSLMFPYYQTLDDNFRLPYLLWLPYVYFWWLQENRDINRAEPTEITHYWPHLPKDLVKVDAVYERHKDAKIVFFIGKEYYVFNNQNHLEPGYPKTLVSMGLPETLDKVDAVMIWGHNAKTYIFSGSQYWRFDEEDNRVELDYPRDMAVWKGIPVPIDAAFQWASDGHTYFFKGKQFWKFDNRKMQSSDGYPHSIGPFWFRSLHCRLQQFS</sequence>
<keyword evidence="19" id="KW-1185">Reference proteome</keyword>
<feature type="binding site" evidence="14">
    <location>
        <position position="11"/>
    </location>
    <ligand>
        <name>Ca(2+)</name>
        <dbReference type="ChEBI" id="CHEBI:29108"/>
        <label>1</label>
    </ligand>
</feature>
<dbReference type="InterPro" id="IPR018487">
    <property type="entry name" value="Hemopexin-like_repeat"/>
</dbReference>
<feature type="binding site" evidence="14">
    <location>
        <position position="85"/>
    </location>
    <ligand>
        <name>Ca(2+)</name>
        <dbReference type="ChEBI" id="CHEBI:29108"/>
        <label>3</label>
    </ligand>
</feature>
<dbReference type="SUPFAM" id="SSF50923">
    <property type="entry name" value="Hemopexin-like domain"/>
    <property type="match status" value="1"/>
</dbReference>
<evidence type="ECO:0000256" key="8">
    <source>
        <dbReference type="ARBA" id="ARBA00022837"/>
    </source>
</evidence>
<dbReference type="OrthoDB" id="406838at2759"/>
<accession>A0A7R9LCL7</accession>
<keyword evidence="5" id="KW-0677">Repeat</keyword>
<evidence type="ECO:0000256" key="13">
    <source>
        <dbReference type="PIRSR" id="PIRSR001191-2"/>
    </source>
</evidence>
<dbReference type="SUPFAM" id="SSF55486">
    <property type="entry name" value="Metalloproteases ('zincins'), catalytic domain"/>
    <property type="match status" value="1"/>
</dbReference>
<comment type="cofactor">
    <cofactor evidence="14">
        <name>Ca(2+)</name>
        <dbReference type="ChEBI" id="CHEBI:29108"/>
    </cofactor>
    <text evidence="14">Can bind about 5 Ca(2+) ions per subunit.</text>
</comment>
<dbReference type="FunFam" id="2.110.10.10:FF:000002">
    <property type="entry name" value="Matrix metallopeptidase 3"/>
    <property type="match status" value="1"/>
</dbReference>
<dbReference type="PRINTS" id="PR00138">
    <property type="entry name" value="MATRIXIN"/>
</dbReference>
<dbReference type="PANTHER" id="PTHR10201:SF308">
    <property type="entry name" value="MATRIX METALLOPROTEINASE 2"/>
    <property type="match status" value="1"/>
</dbReference>
<dbReference type="Gene3D" id="2.110.10.10">
    <property type="entry name" value="Hemopexin-like domain"/>
    <property type="match status" value="1"/>
</dbReference>
<evidence type="ECO:0000256" key="2">
    <source>
        <dbReference type="ARBA" id="ARBA00022670"/>
    </source>
</evidence>
<evidence type="ECO:0000256" key="5">
    <source>
        <dbReference type="ARBA" id="ARBA00022737"/>
    </source>
</evidence>
<evidence type="ECO:0000259" key="17">
    <source>
        <dbReference type="SMART" id="SM00235"/>
    </source>
</evidence>
<feature type="binding site" evidence="14">
    <location>
        <position position="63"/>
    </location>
    <ligand>
        <name>Ca(2+)</name>
        <dbReference type="ChEBI" id="CHEBI:29108"/>
        <label>3</label>
    </ligand>
</feature>
<feature type="binding site" evidence="14">
    <location>
        <position position="57"/>
    </location>
    <ligand>
        <name>Zn(2+)</name>
        <dbReference type="ChEBI" id="CHEBI:29105"/>
        <label>1</label>
    </ligand>
</feature>
<feature type="binding site" evidence="14">
    <location>
        <position position="83"/>
    </location>
    <ligand>
        <name>Zn(2+)</name>
        <dbReference type="ChEBI" id="CHEBI:29105"/>
        <label>1</label>
    </ligand>
</feature>
<evidence type="ECO:0000256" key="3">
    <source>
        <dbReference type="ARBA" id="ARBA00022723"/>
    </source>
</evidence>
<proteinExistence type="inferred from homology"/>
<keyword evidence="2" id="KW-0645">Protease</keyword>
<dbReference type="Gene3D" id="3.40.390.10">
    <property type="entry name" value="Collagenase (Catalytic Domain)"/>
    <property type="match status" value="1"/>
</dbReference>
<feature type="binding site" evidence="14">
    <location>
        <position position="287"/>
    </location>
    <ligand>
        <name>Ca(2+)</name>
        <dbReference type="ChEBI" id="CHEBI:29108"/>
        <label>4</label>
    </ligand>
</feature>
<comment type="cofactor">
    <cofactor evidence="14">
        <name>Zn(2+)</name>
        <dbReference type="ChEBI" id="CHEBI:29105"/>
    </cofactor>
    <text evidence="14">Binds 2 Zn(2+) ions per subunit.</text>
</comment>
<dbReference type="PROSITE" id="PS51642">
    <property type="entry name" value="HEMOPEXIN_2"/>
    <property type="match status" value="3"/>
</dbReference>
<feature type="binding site" evidence="14">
    <location>
        <position position="88"/>
    </location>
    <ligand>
        <name>Ca(2+)</name>
        <dbReference type="ChEBI" id="CHEBI:29108"/>
        <label>1</label>
    </ligand>
</feature>
<feature type="binding site" evidence="13">
    <location>
        <position position="120"/>
    </location>
    <ligand>
        <name>Zn(2+)</name>
        <dbReference type="ChEBI" id="CHEBI:29105"/>
        <label>2</label>
        <note>catalytic</note>
    </ligand>
</feature>
<evidence type="ECO:0000256" key="1">
    <source>
        <dbReference type="ARBA" id="ARBA00010370"/>
    </source>
</evidence>
<dbReference type="PANTHER" id="PTHR10201">
    <property type="entry name" value="MATRIX METALLOPROTEINASE"/>
    <property type="match status" value="1"/>
</dbReference>
<feature type="repeat" description="Hemopexin" evidence="16">
    <location>
        <begin position="186"/>
        <end position="233"/>
    </location>
</feature>
<dbReference type="Pfam" id="PF00045">
    <property type="entry name" value="Hemopexin"/>
    <property type="match status" value="3"/>
</dbReference>
<dbReference type="SMART" id="SM00120">
    <property type="entry name" value="HX"/>
    <property type="match status" value="3"/>
</dbReference>
<feature type="binding site" evidence="14">
    <location>
        <position position="81"/>
    </location>
    <ligand>
        <name>Ca(2+)</name>
        <dbReference type="ChEBI" id="CHEBI:29108"/>
        <label>2</label>
    </ligand>
</feature>
<gene>
    <name evidence="18" type="ORF">ONB1V03_LOCUS1858</name>
</gene>
<keyword evidence="8 14" id="KW-0106">Calcium</keyword>
<evidence type="ECO:0000256" key="14">
    <source>
        <dbReference type="PIRSR" id="PIRSR621190-2"/>
    </source>
</evidence>
<keyword evidence="3 13" id="KW-0479">Metal-binding</keyword>
<feature type="active site" evidence="12">
    <location>
        <position position="117"/>
    </location>
</feature>
<protein>
    <recommendedName>
        <fullName evidence="17">Peptidase metallopeptidase domain-containing protein</fullName>
    </recommendedName>
</protein>
<evidence type="ECO:0000256" key="9">
    <source>
        <dbReference type="ARBA" id="ARBA00023049"/>
    </source>
</evidence>
<keyword evidence="7 13" id="KW-0862">Zinc</keyword>
<evidence type="ECO:0000256" key="10">
    <source>
        <dbReference type="ARBA" id="ARBA00023145"/>
    </source>
</evidence>
<feature type="binding site" evidence="14">
    <location>
        <position position="70"/>
    </location>
    <ligand>
        <name>Zn(2+)</name>
        <dbReference type="ChEBI" id="CHEBI:29105"/>
        <label>1</label>
    </ligand>
</feature>
<feature type="binding site" evidence="13">
    <location>
        <position position="116"/>
    </location>
    <ligand>
        <name>Zn(2+)</name>
        <dbReference type="ChEBI" id="CHEBI:29105"/>
        <label>2</label>
        <note>catalytic</note>
    </ligand>
</feature>
<dbReference type="Proteomes" id="UP000728032">
    <property type="component" value="Unassembled WGS sequence"/>
</dbReference>
<dbReference type="SMART" id="SM00235">
    <property type="entry name" value="ZnMc"/>
    <property type="match status" value="1"/>
</dbReference>
<dbReference type="InterPro" id="IPR024079">
    <property type="entry name" value="MetalloPept_cat_dom_sf"/>
</dbReference>
<dbReference type="CDD" id="cd00094">
    <property type="entry name" value="HX"/>
    <property type="match status" value="1"/>
</dbReference>
<feature type="binding site" evidence="13">
    <location>
        <position position="126"/>
    </location>
    <ligand>
        <name>Zn(2+)</name>
        <dbReference type="ChEBI" id="CHEBI:29105"/>
        <label>2</label>
        <note>catalytic</note>
    </ligand>
</feature>
<dbReference type="GO" id="GO:0031012">
    <property type="term" value="C:extracellular matrix"/>
    <property type="evidence" value="ECO:0007669"/>
    <property type="project" value="InterPro"/>
</dbReference>
<dbReference type="GO" id="GO:0008270">
    <property type="term" value="F:zinc ion binding"/>
    <property type="evidence" value="ECO:0007669"/>
    <property type="project" value="InterPro"/>
</dbReference>
<dbReference type="EMBL" id="OC915199">
    <property type="protein sequence ID" value="CAD7639224.1"/>
    <property type="molecule type" value="Genomic_DNA"/>
</dbReference>
<feature type="repeat" description="Hemopexin" evidence="16">
    <location>
        <begin position="235"/>
        <end position="282"/>
    </location>
</feature>
<feature type="binding site" evidence="14">
    <location>
        <position position="45"/>
    </location>
    <ligand>
        <name>Ca(2+)</name>
        <dbReference type="ChEBI" id="CHEBI:29108"/>
        <label>2</label>
    </ligand>
</feature>
<dbReference type="GO" id="GO:0005615">
    <property type="term" value="C:extracellular space"/>
    <property type="evidence" value="ECO:0007669"/>
    <property type="project" value="TreeGrafter"/>
</dbReference>
<evidence type="ECO:0000256" key="12">
    <source>
        <dbReference type="PIRSR" id="PIRSR001191-1"/>
    </source>
</evidence>
<feature type="domain" description="Peptidase metallopeptidase" evidence="17">
    <location>
        <begin position="4"/>
        <end position="159"/>
    </location>
</feature>
<dbReference type="InterPro" id="IPR036375">
    <property type="entry name" value="Hemopexin-like_dom_sf"/>
</dbReference>
<dbReference type="AlphaFoldDB" id="A0A7R9LCL7"/>
<dbReference type="GO" id="GO:0006508">
    <property type="term" value="P:proteolysis"/>
    <property type="evidence" value="ECO:0007669"/>
    <property type="project" value="UniProtKB-KW"/>
</dbReference>
<dbReference type="EMBL" id="CAJPVJ010000374">
    <property type="protein sequence ID" value="CAG2162260.1"/>
    <property type="molecule type" value="Genomic_DNA"/>
</dbReference>
<feature type="binding site" evidence="14">
    <location>
        <position position="62"/>
    </location>
    <ligand>
        <name>Ca(2+)</name>
        <dbReference type="ChEBI" id="CHEBI:29108"/>
        <label>3</label>
    </ligand>
</feature>
<evidence type="ECO:0000256" key="6">
    <source>
        <dbReference type="ARBA" id="ARBA00022801"/>
    </source>
</evidence>
<dbReference type="GO" id="GO:0004222">
    <property type="term" value="F:metalloendopeptidase activity"/>
    <property type="evidence" value="ECO:0007669"/>
    <property type="project" value="InterPro"/>
</dbReference>
<dbReference type="GO" id="GO:0030574">
    <property type="term" value="P:collagen catabolic process"/>
    <property type="evidence" value="ECO:0007669"/>
    <property type="project" value="TreeGrafter"/>
</dbReference>
<evidence type="ECO:0000256" key="15">
    <source>
        <dbReference type="PIRSR" id="PIRSR621190-4"/>
    </source>
</evidence>
<feature type="modified residue" description="Phosphotyrosine; by PKDCC" evidence="15">
    <location>
        <position position="222"/>
    </location>
</feature>
<keyword evidence="10" id="KW-0865">Zymogen</keyword>
<feature type="binding site" evidence="14">
    <location>
        <position position="79"/>
    </location>
    <ligand>
        <name>Ca(2+)</name>
        <dbReference type="ChEBI" id="CHEBI:29108"/>
        <label>2</label>
    </ligand>
</feature>
<feature type="binding site" evidence="14">
    <location>
        <position position="134"/>
    </location>
    <ligand>
        <name>Zn(2+)</name>
        <dbReference type="ChEBI" id="CHEBI:29105"/>
        <label>2</label>
        <note>catalytic</note>
    </ligand>
</feature>
<dbReference type="InterPro" id="IPR033739">
    <property type="entry name" value="M10A_MMP"/>
</dbReference>
<feature type="binding site" evidence="14">
    <location>
        <position position="55"/>
    </location>
    <ligand>
        <name>Zn(2+)</name>
        <dbReference type="ChEBI" id="CHEBI:29105"/>
        <label>1</label>
    </ligand>
</feature>
<name>A0A7R9LCL7_9ACAR</name>
<dbReference type="InterPro" id="IPR000585">
    <property type="entry name" value="Hemopexin-like_dom"/>
</dbReference>
<keyword evidence="11" id="KW-1015">Disulfide bond</keyword>
<evidence type="ECO:0000256" key="11">
    <source>
        <dbReference type="ARBA" id="ARBA00023157"/>
    </source>
</evidence>
<evidence type="ECO:0000256" key="16">
    <source>
        <dbReference type="PROSITE-ProRule" id="PRU01011"/>
    </source>
</evidence>
<feature type="repeat" description="Hemopexin" evidence="16">
    <location>
        <begin position="283"/>
        <end position="331"/>
    </location>
</feature>
<keyword evidence="9" id="KW-0482">Metalloprotease</keyword>
<organism evidence="18">
    <name type="scientific">Oppiella nova</name>
    <dbReference type="NCBI Taxonomy" id="334625"/>
    <lineage>
        <taxon>Eukaryota</taxon>
        <taxon>Metazoa</taxon>
        <taxon>Ecdysozoa</taxon>
        <taxon>Arthropoda</taxon>
        <taxon>Chelicerata</taxon>
        <taxon>Arachnida</taxon>
        <taxon>Acari</taxon>
        <taxon>Acariformes</taxon>
        <taxon>Sarcoptiformes</taxon>
        <taxon>Oribatida</taxon>
        <taxon>Brachypylina</taxon>
        <taxon>Oppioidea</taxon>
        <taxon>Oppiidae</taxon>
        <taxon>Oppiella</taxon>
    </lineage>
</organism>